<evidence type="ECO:0000313" key="2">
    <source>
        <dbReference type="Proteomes" id="UP000257323"/>
    </source>
</evidence>
<dbReference type="AlphaFoldDB" id="A0A3E2BMS6"/>
<reference evidence="1 2" key="1">
    <citation type="submission" date="2018-08" db="EMBL/GenBank/DDBJ databases">
        <title>Genome analysis of the thermophilic bacterium of the candidate phylum Aminicenantes from deep subsurface aquifer revealed its physiology and ecological role.</title>
        <authorList>
            <person name="Kadnikov V.V."/>
            <person name="Mardanov A.V."/>
            <person name="Beletsky A.V."/>
            <person name="Karnachuk O.V."/>
            <person name="Ravin N.V."/>
        </authorList>
    </citation>
    <scope>NUCLEOTIDE SEQUENCE [LARGE SCALE GENOMIC DNA]</scope>
    <source>
        <strain evidence="1">BY38</strain>
    </source>
</reference>
<proteinExistence type="predicted"/>
<dbReference type="Pfam" id="PF08713">
    <property type="entry name" value="DNA_alkylation"/>
    <property type="match status" value="1"/>
</dbReference>
<dbReference type="PANTHER" id="PTHR34070:SF1">
    <property type="entry name" value="DNA ALKYLATION REPAIR PROTEIN"/>
    <property type="match status" value="1"/>
</dbReference>
<sequence>MFAVENNPINIPAIQQAIVSRLLELADPEVARTAQKFFPEKIVCFGIRAADLRALSREIHDRVKSVWKIDQSLDLAECLFTRPELEARSCGLLLLGRFHSELNRVRLNRIRSWLRKGHLDNWALIDTLSLEVLGPFFLRNPGQLKILETWAKDRSVYVRRAALVTLIKLAKEQKNLGFVFKMVRSAVPPEKAEDLVAKAAGWLLREAGKTDRHSLEIFLLESGRGLPRVTIRYALEKFRPGRRAYFMKKTKI</sequence>
<accession>A0A3E2BMS6</accession>
<comment type="caution">
    <text evidence="1">The sequence shown here is derived from an EMBL/GenBank/DDBJ whole genome shotgun (WGS) entry which is preliminary data.</text>
</comment>
<dbReference type="EMBL" id="QUAH01000005">
    <property type="protein sequence ID" value="RFT16014.1"/>
    <property type="molecule type" value="Genomic_DNA"/>
</dbReference>
<dbReference type="PANTHER" id="PTHR34070">
    <property type="entry name" value="ARMADILLO-TYPE FOLD"/>
    <property type="match status" value="1"/>
</dbReference>
<dbReference type="InterPro" id="IPR014825">
    <property type="entry name" value="DNA_alkylation"/>
</dbReference>
<organism evidence="1 2">
    <name type="scientific">Candidatus Saccharicenans subterraneus</name>
    <dbReference type="NCBI Taxonomy" id="2508984"/>
    <lineage>
        <taxon>Bacteria</taxon>
        <taxon>Candidatus Aminicenantota</taxon>
        <taxon>Candidatus Aminicenantia</taxon>
        <taxon>Candidatus Aminicenantales</taxon>
        <taxon>Candidatus Saccharicenantaceae</taxon>
        <taxon>Candidatus Saccharicenans</taxon>
    </lineage>
</organism>
<gene>
    <name evidence="1" type="ORF">OP8BY_2020</name>
</gene>
<dbReference type="Gene3D" id="1.25.10.90">
    <property type="match status" value="1"/>
</dbReference>
<dbReference type="InterPro" id="IPR016024">
    <property type="entry name" value="ARM-type_fold"/>
</dbReference>
<evidence type="ECO:0000313" key="1">
    <source>
        <dbReference type="EMBL" id="RFT16014.1"/>
    </source>
</evidence>
<dbReference type="CDD" id="cd06561">
    <property type="entry name" value="AlkD_like"/>
    <property type="match status" value="1"/>
</dbReference>
<dbReference type="SUPFAM" id="SSF48371">
    <property type="entry name" value="ARM repeat"/>
    <property type="match status" value="1"/>
</dbReference>
<dbReference type="Proteomes" id="UP000257323">
    <property type="component" value="Unassembled WGS sequence"/>
</dbReference>
<name>A0A3E2BMS6_9BACT</name>
<protein>
    <submittedName>
        <fullName evidence="1">Putative DNA alkylation repair enzyme</fullName>
    </submittedName>
</protein>